<comment type="caution">
    <text evidence="1">The sequence shown here is derived from an EMBL/GenBank/DDBJ whole genome shotgun (WGS) entry which is preliminary data.</text>
</comment>
<keyword evidence="2" id="KW-1185">Reference proteome</keyword>
<sequence>MLPTTPAPSSSSGFQPSHWDPLVIALVGFICCIFLLFSYHRILKRHCCRNPSRNQRINESRNLDSPSLQFQSQGLESFIMHSLPITQFKKEKEEELCQGNTDCAVCLGEFEDGEWVKHLPNCSHIFHVSCIDTWFQIHSSCPLCRSFVCNLTTDQHSLSMYVLLETLRREEIHQERPEQFQVLRPQTMETQVAIDAVHSTE</sequence>
<organism evidence="1 2">
    <name type="scientific">Catharanthus roseus</name>
    <name type="common">Madagascar periwinkle</name>
    <name type="synonym">Vinca rosea</name>
    <dbReference type="NCBI Taxonomy" id="4058"/>
    <lineage>
        <taxon>Eukaryota</taxon>
        <taxon>Viridiplantae</taxon>
        <taxon>Streptophyta</taxon>
        <taxon>Embryophyta</taxon>
        <taxon>Tracheophyta</taxon>
        <taxon>Spermatophyta</taxon>
        <taxon>Magnoliopsida</taxon>
        <taxon>eudicotyledons</taxon>
        <taxon>Gunneridae</taxon>
        <taxon>Pentapetalae</taxon>
        <taxon>asterids</taxon>
        <taxon>lamiids</taxon>
        <taxon>Gentianales</taxon>
        <taxon>Apocynaceae</taxon>
        <taxon>Rauvolfioideae</taxon>
        <taxon>Vinceae</taxon>
        <taxon>Catharanthinae</taxon>
        <taxon>Catharanthus</taxon>
    </lineage>
</organism>
<proteinExistence type="predicted"/>
<protein>
    <submittedName>
        <fullName evidence="1">Uncharacterized protein</fullName>
    </submittedName>
</protein>
<dbReference type="Proteomes" id="UP001060085">
    <property type="component" value="Linkage Group LG04"/>
</dbReference>
<evidence type="ECO:0000313" key="2">
    <source>
        <dbReference type="Proteomes" id="UP001060085"/>
    </source>
</evidence>
<accession>A0ACC0B0C5</accession>
<name>A0ACC0B0C5_CATRO</name>
<dbReference type="EMBL" id="CM044704">
    <property type="protein sequence ID" value="KAI5666095.1"/>
    <property type="molecule type" value="Genomic_DNA"/>
</dbReference>
<gene>
    <name evidence="1" type="ORF">M9H77_15948</name>
</gene>
<reference evidence="2" key="1">
    <citation type="journal article" date="2023" name="Nat. Plants">
        <title>Single-cell RNA sequencing provides a high-resolution roadmap for understanding the multicellular compartmentation of specialized metabolism.</title>
        <authorList>
            <person name="Sun S."/>
            <person name="Shen X."/>
            <person name="Li Y."/>
            <person name="Li Y."/>
            <person name="Wang S."/>
            <person name="Li R."/>
            <person name="Zhang H."/>
            <person name="Shen G."/>
            <person name="Guo B."/>
            <person name="Wei J."/>
            <person name="Xu J."/>
            <person name="St-Pierre B."/>
            <person name="Chen S."/>
            <person name="Sun C."/>
        </authorList>
    </citation>
    <scope>NUCLEOTIDE SEQUENCE [LARGE SCALE GENOMIC DNA]</scope>
</reference>
<evidence type="ECO:0000313" key="1">
    <source>
        <dbReference type="EMBL" id="KAI5666095.1"/>
    </source>
</evidence>